<keyword evidence="2" id="KW-0812">Transmembrane</keyword>
<keyword evidence="5" id="KW-1185">Reference proteome</keyword>
<organism evidence="4 5">
    <name type="scientific">Candida viswanathii</name>
    <dbReference type="NCBI Taxonomy" id="5486"/>
    <lineage>
        <taxon>Eukaryota</taxon>
        <taxon>Fungi</taxon>
        <taxon>Dikarya</taxon>
        <taxon>Ascomycota</taxon>
        <taxon>Saccharomycotina</taxon>
        <taxon>Pichiomycetes</taxon>
        <taxon>Debaryomycetaceae</taxon>
        <taxon>Candida/Lodderomyces clade</taxon>
        <taxon>Candida</taxon>
    </lineage>
</organism>
<dbReference type="InterPro" id="IPR022703">
    <property type="entry name" value="DUF3533"/>
</dbReference>
<evidence type="ECO:0000256" key="2">
    <source>
        <dbReference type="SAM" id="Phobius"/>
    </source>
</evidence>
<evidence type="ECO:0000256" key="1">
    <source>
        <dbReference type="SAM" id="MobiDB-lite"/>
    </source>
</evidence>
<reference evidence="4 5" key="1">
    <citation type="submission" date="2018-06" db="EMBL/GenBank/DDBJ databases">
        <title>Whole genome sequencing of Candida tropicalis (genome annotated by CSBL at Korea University).</title>
        <authorList>
            <person name="Ahn J."/>
        </authorList>
    </citation>
    <scope>NUCLEOTIDE SEQUENCE [LARGE SCALE GENOMIC DNA]</scope>
    <source>
        <strain evidence="4 5">ATCC 20962</strain>
    </source>
</reference>
<keyword evidence="2" id="KW-0472">Membrane</keyword>
<dbReference type="AlphaFoldDB" id="A0A367YIX4"/>
<evidence type="ECO:0000313" key="4">
    <source>
        <dbReference type="EMBL" id="RCK65549.1"/>
    </source>
</evidence>
<keyword evidence="2" id="KW-1133">Transmembrane helix</keyword>
<feature type="transmembrane region" description="Helical" evidence="2">
    <location>
        <begin position="437"/>
        <end position="461"/>
    </location>
</feature>
<dbReference type="Pfam" id="PF12051">
    <property type="entry name" value="DUF3533"/>
    <property type="match status" value="1"/>
</dbReference>
<dbReference type="PANTHER" id="PTHR34814">
    <property type="entry name" value="NITROSOGUANIDINE RESISTANCE PROTEIN SNG1"/>
    <property type="match status" value="1"/>
</dbReference>
<dbReference type="OrthoDB" id="2140105at2759"/>
<evidence type="ECO:0000259" key="3">
    <source>
        <dbReference type="Pfam" id="PF12051"/>
    </source>
</evidence>
<feature type="region of interest" description="Disordered" evidence="1">
    <location>
        <begin position="129"/>
        <end position="196"/>
    </location>
</feature>
<protein>
    <submittedName>
        <fullName evidence="4">Nitrosoguanidine resistance protein SNG1</fullName>
    </submittedName>
</protein>
<dbReference type="PANTHER" id="PTHR34814:SF1">
    <property type="entry name" value="NITROSOGUANIDINE RESISTANCE PROTEIN SNG1"/>
    <property type="match status" value="1"/>
</dbReference>
<dbReference type="Proteomes" id="UP000253472">
    <property type="component" value="Unassembled WGS sequence"/>
</dbReference>
<evidence type="ECO:0000313" key="5">
    <source>
        <dbReference type="Proteomes" id="UP000253472"/>
    </source>
</evidence>
<dbReference type="EMBL" id="QLNQ01000020">
    <property type="protein sequence ID" value="RCK65549.1"/>
    <property type="molecule type" value="Genomic_DNA"/>
</dbReference>
<dbReference type="GO" id="GO:0016020">
    <property type="term" value="C:membrane"/>
    <property type="evidence" value="ECO:0007669"/>
    <property type="project" value="TreeGrafter"/>
</dbReference>
<dbReference type="STRING" id="5486.A0A367YIX4"/>
<accession>A0A367YIX4</accession>
<feature type="compositionally biased region" description="Pro residues" evidence="1">
    <location>
        <begin position="176"/>
        <end position="186"/>
    </location>
</feature>
<proteinExistence type="predicted"/>
<feature type="compositionally biased region" description="Basic and acidic residues" evidence="1">
    <location>
        <begin position="131"/>
        <end position="149"/>
    </location>
</feature>
<feature type="domain" description="DUF3533" evidence="3">
    <location>
        <begin position="227"/>
        <end position="615"/>
    </location>
</feature>
<feature type="transmembrane region" description="Helical" evidence="2">
    <location>
        <begin position="224"/>
        <end position="247"/>
    </location>
</feature>
<dbReference type="InterPro" id="IPR053001">
    <property type="entry name" value="MNNG_permease-like"/>
</dbReference>
<sequence>MEKEVSRKEKIILLFHLVFNKGPHNTPCSIAPKKMPGQENSDGGEAVSPQPGEGQHQSQQPPNDRRNFSISSINFFRRNTETGAQPLATAGQIGEDDEDEDDDSIASLNDNNYMEELYGIPQVYSAMTNRSTRDEERGASNEPKLKTQEENDSSDTYQEGDGEKPLIPPSGEASPQEPPPPPPPIQPQLSRRRSSIASTVEKVKKYRWWDDEFKYERSKIISKFLINYVFLVIGFAGVLCIYTGSYYERTSRFKDLKMGVIIADQNMGDLPNIVGQTVEYYFTEVPAVQAVGDFHFWNYTMISDLAESNNRTIRQEIEHQIHHQRYWCTFYVHANATLDWYQALVNQSQDFSPVTGLMEVVFETGRDYMAVYNYVTTIINQLLLSFNSFAPKSGLVSKMLETLNETQAFDVMENAPHLISAIPNFDKNDLHPVPNPLFQAAMTLGGVYSIIMTFFGQIFCLEINMYLATKVTGALFVAFKILTTQISYVFISLGYVVLNTAFRLPFHVTFGHSGFLVLWCFSFLLMSSLGSIIEVLVLICFATTPPFLGFVLVYLVVINLSPTVSPIVLCPKFYRYGYAIPLKNFYDLLQVVYFNAWKAHVGRNVGVLLAWIIVSNSCLPFAMKWLAHKKAKDEEKKKLEKEGK</sequence>
<feature type="transmembrane region" description="Helical" evidence="2">
    <location>
        <begin position="473"/>
        <end position="498"/>
    </location>
</feature>
<name>A0A367YIX4_9ASCO</name>
<feature type="compositionally biased region" description="Acidic residues" evidence="1">
    <location>
        <begin position="94"/>
        <end position="104"/>
    </location>
</feature>
<comment type="caution">
    <text evidence="4">The sequence shown here is derived from an EMBL/GenBank/DDBJ whole genome shotgun (WGS) entry which is preliminary data.</text>
</comment>
<feature type="region of interest" description="Disordered" evidence="1">
    <location>
        <begin position="21"/>
        <end position="107"/>
    </location>
</feature>
<feature type="transmembrane region" description="Helical" evidence="2">
    <location>
        <begin position="608"/>
        <end position="627"/>
    </location>
</feature>
<gene>
    <name evidence="4" type="primary">SNG1_4</name>
    <name evidence="4" type="ORF">Cantr_01065</name>
</gene>
<feature type="compositionally biased region" description="Polar residues" evidence="1">
    <location>
        <begin position="55"/>
        <end position="74"/>
    </location>
</feature>